<keyword evidence="5" id="KW-0479">Metal-binding</keyword>
<sequence length="749" mass="83865">MLLRAGISLCSSIIKAPAVVRTFSTRSALVLRAPSTTPLLSRSQPGLSVQIVREFGKKSSKLSRDSRDSLYYIISIGVIAVGVTFAAIPAYRIFCESTSFGGLTQVAKDFDKIEKMKTVEDRLIRVQFNADIPSSMQWKFKPLQHEIYVHPGETALAFYTATNPTDKPIIGISSYNLTPFQAAYYFNKIQCFCFEEQILNPGETVDLPVFFYIDPDYANDPNLEYLDNILLSYTFFEAKSGLKLPDPFDPNNRPSVKLDLLVAMLNVPSFSGSAGAGRSEYGRVKVALKPGKGLMDWVRLASSKLLSRKQPSVDHVELAKHTSVKDCWILLFDTVYDVTSYLEFHPGGVDELMRAAGTDATDLFNEYHMWVNYESMLKSCVVGPFRGDRSKLAKPKPAVIDGDKNNGGCMEAPTMAKLKIATRILPGSVLKLECPTWEDLLTENVCGSIENHEFSLLIREYNQKTLRLVWDDLPEAVAASGFTIGVVDGAILVDFLDKPAITVFLTKLGRVLPDTSARYHSCRVDSVEKLNYNCIMMKVSLPPKLVMPVPTGHHVSIRMKKGSNLISRPYTPITSVNKSGLFELTFMIKIYRLGILTPVFNDITAGNCIDISDPIGRIDFDRQIHEKDIDEVICFAAGTGITPMIRLAEGRLNQARNVAVWWFNRTEEDVLEEKDFPISFEKFQHVLSEPTELWTGRKGRISEQLVREAVDDKSHYKIYVCGPEGFNNEALRLLREAGVYMDTVHVFQG</sequence>
<dbReference type="InterPro" id="IPR001199">
    <property type="entry name" value="Cyt_B5-like_heme/steroid-bd"/>
</dbReference>
<dbReference type="AlphaFoldDB" id="A0AA39INH8"/>
<proteinExistence type="inferred from homology"/>
<keyword evidence="3" id="KW-0349">Heme</keyword>
<name>A0AA39INH8_9BILA</name>
<evidence type="ECO:0000256" key="3">
    <source>
        <dbReference type="ARBA" id="ARBA00022617"/>
    </source>
</evidence>
<feature type="domain" description="FAD-binding FR-type" evidence="14">
    <location>
        <begin position="517"/>
        <end position="621"/>
    </location>
</feature>
<evidence type="ECO:0000256" key="2">
    <source>
        <dbReference type="ARBA" id="ARBA00004243"/>
    </source>
</evidence>
<dbReference type="InterPro" id="IPR018506">
    <property type="entry name" value="Cyt_B5_heme-BS"/>
</dbReference>
<dbReference type="Proteomes" id="UP001175271">
    <property type="component" value="Unassembled WGS sequence"/>
</dbReference>
<dbReference type="PROSITE" id="PS00191">
    <property type="entry name" value="CYTOCHROME_B5_1"/>
    <property type="match status" value="1"/>
</dbReference>
<dbReference type="CDD" id="cd06183">
    <property type="entry name" value="cyt_b5_reduct_like"/>
    <property type="match status" value="1"/>
</dbReference>
<dbReference type="PANTHER" id="PTHR21320">
    <property type="entry name" value="CYTOCHROME C OXIDASE ASSEMBLY PROTEIN COX11-RELATED"/>
    <property type="match status" value="1"/>
</dbReference>
<dbReference type="GO" id="GO:0005507">
    <property type="term" value="F:copper ion binding"/>
    <property type="evidence" value="ECO:0007669"/>
    <property type="project" value="InterPro"/>
</dbReference>
<evidence type="ECO:0000259" key="14">
    <source>
        <dbReference type="PROSITE" id="PS51384"/>
    </source>
</evidence>
<keyword evidence="7" id="KW-0560">Oxidoreductase</keyword>
<evidence type="ECO:0000256" key="8">
    <source>
        <dbReference type="ARBA" id="ARBA00023004"/>
    </source>
</evidence>
<evidence type="ECO:0000256" key="4">
    <source>
        <dbReference type="ARBA" id="ARBA00022692"/>
    </source>
</evidence>
<comment type="function">
    <text evidence="1">Exerts its effect at some terminal stage of cytochrome c oxidase synthesis, probably by being involved in the insertion of the copper B into subunit I.</text>
</comment>
<dbReference type="SUPFAM" id="SSF55856">
    <property type="entry name" value="Cytochrome b5-like heme/steroid binding domain"/>
    <property type="match status" value="1"/>
</dbReference>
<dbReference type="Gene3D" id="2.60.370.10">
    <property type="entry name" value="Ctag/Cox11"/>
    <property type="match status" value="1"/>
</dbReference>
<dbReference type="InterPro" id="IPR017927">
    <property type="entry name" value="FAD-bd_FR_type"/>
</dbReference>
<dbReference type="InterPro" id="IPR039261">
    <property type="entry name" value="FNR_nucleotide-bd"/>
</dbReference>
<comment type="subcellular location">
    <subcellularLocation>
        <location evidence="2">Mitochondrion inner membrane</location>
        <topology evidence="2">Single-pass membrane protein</topology>
        <orientation evidence="2">Intermembrane side</orientation>
    </subcellularLocation>
</comment>
<evidence type="ECO:0000256" key="1">
    <source>
        <dbReference type="ARBA" id="ARBA00004007"/>
    </source>
</evidence>
<evidence type="ECO:0000256" key="6">
    <source>
        <dbReference type="ARBA" id="ARBA00022989"/>
    </source>
</evidence>
<evidence type="ECO:0000256" key="10">
    <source>
        <dbReference type="ARBA" id="ARBA00063165"/>
    </source>
</evidence>
<evidence type="ECO:0000313" key="15">
    <source>
        <dbReference type="EMBL" id="KAK0427570.1"/>
    </source>
</evidence>
<dbReference type="SUPFAM" id="SSF110111">
    <property type="entry name" value="Ctag/Cox11"/>
    <property type="match status" value="1"/>
</dbReference>
<dbReference type="Pfam" id="PF00173">
    <property type="entry name" value="Cyt-b5"/>
    <property type="match status" value="1"/>
</dbReference>
<evidence type="ECO:0000256" key="7">
    <source>
        <dbReference type="ARBA" id="ARBA00023002"/>
    </source>
</evidence>
<keyword evidence="8" id="KW-0408">Iron</keyword>
<gene>
    <name evidence="15" type="ORF">QR680_010301</name>
</gene>
<dbReference type="NCBIfam" id="NF003465">
    <property type="entry name" value="PRK05089.1"/>
    <property type="match status" value="1"/>
</dbReference>
<dbReference type="Gene3D" id="3.40.50.80">
    <property type="entry name" value="Nucleotide-binding domain of ferredoxin-NADP reductase (FNR) module"/>
    <property type="match status" value="1"/>
</dbReference>
<evidence type="ECO:0000256" key="12">
    <source>
        <dbReference type="SAM" id="Phobius"/>
    </source>
</evidence>
<evidence type="ECO:0000256" key="11">
    <source>
        <dbReference type="ARBA" id="ARBA00068998"/>
    </source>
</evidence>
<dbReference type="Gene3D" id="2.40.30.10">
    <property type="entry name" value="Translation factors"/>
    <property type="match status" value="1"/>
</dbReference>
<dbReference type="Gene3D" id="3.10.120.10">
    <property type="entry name" value="Cytochrome b5-like heme/steroid binding domain"/>
    <property type="match status" value="1"/>
</dbReference>
<evidence type="ECO:0000259" key="13">
    <source>
        <dbReference type="PROSITE" id="PS50255"/>
    </source>
</evidence>
<dbReference type="EMBL" id="JAUCMV010000001">
    <property type="protein sequence ID" value="KAK0427570.1"/>
    <property type="molecule type" value="Genomic_DNA"/>
</dbReference>
<dbReference type="SUPFAM" id="SSF63380">
    <property type="entry name" value="Riboflavin synthase domain-like"/>
    <property type="match status" value="1"/>
</dbReference>
<dbReference type="GO" id="GO:0005743">
    <property type="term" value="C:mitochondrial inner membrane"/>
    <property type="evidence" value="ECO:0007669"/>
    <property type="project" value="UniProtKB-SubCell"/>
</dbReference>
<dbReference type="InterPro" id="IPR007533">
    <property type="entry name" value="Cyt_c_oxidase_assmbl_CtaG"/>
</dbReference>
<dbReference type="Pfam" id="PF00175">
    <property type="entry name" value="NAD_binding_1"/>
    <property type="match status" value="1"/>
</dbReference>
<dbReference type="PANTHER" id="PTHR21320:SF3">
    <property type="entry name" value="CYTOCHROME C OXIDASE ASSEMBLY PROTEIN COX11, MITOCHONDRIAL-RELATED"/>
    <property type="match status" value="1"/>
</dbReference>
<keyword evidence="16" id="KW-1185">Reference proteome</keyword>
<evidence type="ECO:0000256" key="9">
    <source>
        <dbReference type="ARBA" id="ARBA00023136"/>
    </source>
</evidence>
<dbReference type="Pfam" id="PF04442">
    <property type="entry name" value="CtaG_Cox11"/>
    <property type="match status" value="1"/>
</dbReference>
<feature type="domain" description="Cytochrome b5 heme-binding" evidence="13">
    <location>
        <begin position="310"/>
        <end position="386"/>
    </location>
</feature>
<dbReference type="InterPro" id="IPR001433">
    <property type="entry name" value="OxRdtase_FAD/NAD-bd"/>
</dbReference>
<dbReference type="HAMAP" id="MF_00155">
    <property type="entry name" value="CtaG"/>
    <property type="match status" value="1"/>
</dbReference>
<dbReference type="InterPro" id="IPR017938">
    <property type="entry name" value="Riboflavin_synthase-like_b-brl"/>
</dbReference>
<dbReference type="InterPro" id="IPR008333">
    <property type="entry name" value="Cbr1-like_FAD-bd_dom"/>
</dbReference>
<dbReference type="PRINTS" id="PR00406">
    <property type="entry name" value="CYTB5RDTASE"/>
</dbReference>
<accession>A0AA39INH8</accession>
<dbReference type="SUPFAM" id="SSF52343">
    <property type="entry name" value="Ferredoxin reductase-like, C-terminal NADP-linked domain"/>
    <property type="match status" value="1"/>
</dbReference>
<comment type="subunit">
    <text evidence="10">Interacts with CNNM4/ACDP4. Interacts with RANBP2.</text>
</comment>
<dbReference type="FunFam" id="3.10.120.10:FF:000001">
    <property type="entry name" value="Cytochrome b5 reductase 4"/>
    <property type="match status" value="1"/>
</dbReference>
<dbReference type="Pfam" id="PF00970">
    <property type="entry name" value="FAD_binding_6"/>
    <property type="match status" value="1"/>
</dbReference>
<dbReference type="InterPro" id="IPR036400">
    <property type="entry name" value="Cyt_B5-like_heme/steroid_sf"/>
</dbReference>
<evidence type="ECO:0000256" key="5">
    <source>
        <dbReference type="ARBA" id="ARBA00022723"/>
    </source>
</evidence>
<evidence type="ECO:0000313" key="16">
    <source>
        <dbReference type="Proteomes" id="UP001175271"/>
    </source>
</evidence>
<comment type="caution">
    <text evidence="15">The sequence shown here is derived from an EMBL/GenBank/DDBJ whole genome shotgun (WGS) entry which is preliminary data.</text>
</comment>
<organism evidence="15 16">
    <name type="scientific">Steinernema hermaphroditum</name>
    <dbReference type="NCBI Taxonomy" id="289476"/>
    <lineage>
        <taxon>Eukaryota</taxon>
        <taxon>Metazoa</taxon>
        <taxon>Ecdysozoa</taxon>
        <taxon>Nematoda</taxon>
        <taxon>Chromadorea</taxon>
        <taxon>Rhabditida</taxon>
        <taxon>Tylenchina</taxon>
        <taxon>Panagrolaimomorpha</taxon>
        <taxon>Strongyloidoidea</taxon>
        <taxon>Steinernematidae</taxon>
        <taxon>Steinernema</taxon>
    </lineage>
</organism>
<dbReference type="PROSITE" id="PS51384">
    <property type="entry name" value="FAD_FR"/>
    <property type="match status" value="1"/>
</dbReference>
<dbReference type="GO" id="GO:0016491">
    <property type="term" value="F:oxidoreductase activity"/>
    <property type="evidence" value="ECO:0007669"/>
    <property type="project" value="InterPro"/>
</dbReference>
<keyword evidence="9 12" id="KW-0472">Membrane</keyword>
<keyword evidence="6 12" id="KW-1133">Transmembrane helix</keyword>
<protein>
    <recommendedName>
        <fullName evidence="11">Cytochrome c oxidase assembly protein COX11, mitochondrial</fullName>
    </recommendedName>
</protein>
<dbReference type="InterPro" id="IPR023471">
    <property type="entry name" value="CtaG/Cox11_dom_sf"/>
</dbReference>
<reference evidence="15" key="1">
    <citation type="submission" date="2023-06" db="EMBL/GenBank/DDBJ databases">
        <title>Genomic analysis of the entomopathogenic nematode Steinernema hermaphroditum.</title>
        <authorList>
            <person name="Schwarz E.M."/>
            <person name="Heppert J.K."/>
            <person name="Baniya A."/>
            <person name="Schwartz H.T."/>
            <person name="Tan C.-H."/>
            <person name="Antoshechkin I."/>
            <person name="Sternberg P.W."/>
            <person name="Goodrich-Blair H."/>
            <person name="Dillman A.R."/>
        </authorList>
    </citation>
    <scope>NUCLEOTIDE SEQUENCE</scope>
    <source>
        <strain evidence="15">PS9179</strain>
        <tissue evidence="15">Whole animal</tissue>
    </source>
</reference>
<keyword evidence="4 12" id="KW-0812">Transmembrane</keyword>
<dbReference type="PROSITE" id="PS50255">
    <property type="entry name" value="CYTOCHROME_B5_2"/>
    <property type="match status" value="1"/>
</dbReference>
<dbReference type="GO" id="GO:0020037">
    <property type="term" value="F:heme binding"/>
    <property type="evidence" value="ECO:0007669"/>
    <property type="project" value="InterPro"/>
</dbReference>
<dbReference type="SMART" id="SM01117">
    <property type="entry name" value="Cyt-b5"/>
    <property type="match status" value="1"/>
</dbReference>
<dbReference type="FunFam" id="2.60.370.10:FF:000001">
    <property type="entry name" value="COX11 cytochrome c oxidase assembly homolog"/>
    <property type="match status" value="1"/>
</dbReference>
<feature type="transmembrane region" description="Helical" evidence="12">
    <location>
        <begin position="70"/>
        <end position="91"/>
    </location>
</feature>